<keyword evidence="3" id="KW-1185">Reference proteome</keyword>
<gene>
    <name evidence="2" type="ORF">HPB52_024747</name>
</gene>
<reference evidence="2" key="2">
    <citation type="submission" date="2021-09" db="EMBL/GenBank/DDBJ databases">
        <authorList>
            <person name="Jia N."/>
            <person name="Wang J."/>
            <person name="Shi W."/>
            <person name="Du L."/>
            <person name="Sun Y."/>
            <person name="Zhan W."/>
            <person name="Jiang J."/>
            <person name="Wang Q."/>
            <person name="Zhang B."/>
            <person name="Ji P."/>
            <person name="Sakyi L.B."/>
            <person name="Cui X."/>
            <person name="Yuan T."/>
            <person name="Jiang B."/>
            <person name="Yang W."/>
            <person name="Lam T.T.-Y."/>
            <person name="Chang Q."/>
            <person name="Ding S."/>
            <person name="Wang X."/>
            <person name="Zhu J."/>
            <person name="Ruan X."/>
            <person name="Zhao L."/>
            <person name="Wei J."/>
            <person name="Que T."/>
            <person name="Du C."/>
            <person name="Cheng J."/>
            <person name="Dai P."/>
            <person name="Han X."/>
            <person name="Huang E."/>
            <person name="Gao Y."/>
            <person name="Liu J."/>
            <person name="Shao H."/>
            <person name="Ye R."/>
            <person name="Li L."/>
            <person name="Wei W."/>
            <person name="Wang X."/>
            <person name="Wang C."/>
            <person name="Huo Q."/>
            <person name="Li W."/>
            <person name="Guo W."/>
            <person name="Chen H."/>
            <person name="Chen S."/>
            <person name="Zhou L."/>
            <person name="Zhou L."/>
            <person name="Ni X."/>
            <person name="Tian J."/>
            <person name="Zhou Y."/>
            <person name="Sheng Y."/>
            <person name="Liu T."/>
            <person name="Pan Y."/>
            <person name="Xia L."/>
            <person name="Li J."/>
            <person name="Zhao F."/>
            <person name="Cao W."/>
        </authorList>
    </citation>
    <scope>NUCLEOTIDE SEQUENCE</scope>
    <source>
        <strain evidence="2">Rsan-2018</strain>
        <tissue evidence="2">Larvae</tissue>
    </source>
</reference>
<accession>A0A9D4YRZ7</accession>
<evidence type="ECO:0000313" key="3">
    <source>
        <dbReference type="Proteomes" id="UP000821837"/>
    </source>
</evidence>
<evidence type="ECO:0000313" key="2">
    <source>
        <dbReference type="EMBL" id="KAH7986748.1"/>
    </source>
</evidence>
<evidence type="ECO:0000256" key="1">
    <source>
        <dbReference type="SAM" id="Phobius"/>
    </source>
</evidence>
<dbReference type="AlphaFoldDB" id="A0A9D4YRZ7"/>
<keyword evidence="1" id="KW-1133">Transmembrane helix</keyword>
<feature type="transmembrane region" description="Helical" evidence="1">
    <location>
        <begin position="370"/>
        <end position="401"/>
    </location>
</feature>
<proteinExistence type="predicted"/>
<dbReference type="Proteomes" id="UP000821837">
    <property type="component" value="Unassembled WGS sequence"/>
</dbReference>
<dbReference type="EMBL" id="JABSTV010000296">
    <property type="protein sequence ID" value="KAH7986748.1"/>
    <property type="molecule type" value="Genomic_DNA"/>
</dbReference>
<reference evidence="2" key="1">
    <citation type="journal article" date="2020" name="Cell">
        <title>Large-Scale Comparative Analyses of Tick Genomes Elucidate Their Genetic Diversity and Vector Capacities.</title>
        <authorList>
            <consortium name="Tick Genome and Microbiome Consortium (TIGMIC)"/>
            <person name="Jia N."/>
            <person name="Wang J."/>
            <person name="Shi W."/>
            <person name="Du L."/>
            <person name="Sun Y."/>
            <person name="Zhan W."/>
            <person name="Jiang J.F."/>
            <person name="Wang Q."/>
            <person name="Zhang B."/>
            <person name="Ji P."/>
            <person name="Bell-Sakyi L."/>
            <person name="Cui X.M."/>
            <person name="Yuan T.T."/>
            <person name="Jiang B.G."/>
            <person name="Yang W.F."/>
            <person name="Lam T.T."/>
            <person name="Chang Q.C."/>
            <person name="Ding S.J."/>
            <person name="Wang X.J."/>
            <person name="Zhu J.G."/>
            <person name="Ruan X.D."/>
            <person name="Zhao L."/>
            <person name="Wei J.T."/>
            <person name="Ye R.Z."/>
            <person name="Que T.C."/>
            <person name="Du C.H."/>
            <person name="Zhou Y.H."/>
            <person name="Cheng J.X."/>
            <person name="Dai P.F."/>
            <person name="Guo W.B."/>
            <person name="Han X.H."/>
            <person name="Huang E.J."/>
            <person name="Li L.F."/>
            <person name="Wei W."/>
            <person name="Gao Y.C."/>
            <person name="Liu J.Z."/>
            <person name="Shao H.Z."/>
            <person name="Wang X."/>
            <person name="Wang C.C."/>
            <person name="Yang T.C."/>
            <person name="Huo Q.B."/>
            <person name="Li W."/>
            <person name="Chen H.Y."/>
            <person name="Chen S.E."/>
            <person name="Zhou L.G."/>
            <person name="Ni X.B."/>
            <person name="Tian J.H."/>
            <person name="Sheng Y."/>
            <person name="Liu T."/>
            <person name="Pan Y.S."/>
            <person name="Xia L.Y."/>
            <person name="Li J."/>
            <person name="Zhao F."/>
            <person name="Cao W.C."/>
        </authorList>
    </citation>
    <scope>NUCLEOTIDE SEQUENCE</scope>
    <source>
        <strain evidence="2">Rsan-2018</strain>
    </source>
</reference>
<comment type="caution">
    <text evidence="2">The sequence shown here is derived from an EMBL/GenBank/DDBJ whole genome shotgun (WGS) entry which is preliminary data.</text>
</comment>
<sequence length="436" mass="48491">MQRSYAWLQHPSQSASTTSAGVIRRLQTVRWARRQDLQVDALGVAETSEVLQRLPEAFRGIFERRLPSASTWRQLLRIVDRTTEFLWQRVLPGLRKGAGRSPCRHPTLFTPWETWRYRKGTERLGCGPKFATDIENAANDLTAAYTVKGETLNQYMDNNLKAWDTNKAAMKSSIQSVVDSVKGMTKGFEGDVEQFFKQAKTQARGILVHGVVVSPAGHSHMDDRACVVRLLQEDRVRELESIDKLMSEVGPDLSVDSLIDFEKCPDLGTPPNVMEGATQIFLPFLLLLLGGDHGLIPSADASGCSDPKKVSYEKTLAASMITPREGISNKGLQNIYIWLSRRFGSMILSEDIPEVLKKADKVDEKLVTDLLLGGAGASLLLVLSFLLAVVVPVVGICVLCVRHMQRPEYEEPETEEQAATRVKRSTAFWILIVALA</sequence>
<protein>
    <submittedName>
        <fullName evidence="2">Uncharacterized protein</fullName>
    </submittedName>
</protein>
<keyword evidence="1" id="KW-0472">Membrane</keyword>
<organism evidence="2 3">
    <name type="scientific">Rhipicephalus sanguineus</name>
    <name type="common">Brown dog tick</name>
    <name type="synonym">Ixodes sanguineus</name>
    <dbReference type="NCBI Taxonomy" id="34632"/>
    <lineage>
        <taxon>Eukaryota</taxon>
        <taxon>Metazoa</taxon>
        <taxon>Ecdysozoa</taxon>
        <taxon>Arthropoda</taxon>
        <taxon>Chelicerata</taxon>
        <taxon>Arachnida</taxon>
        <taxon>Acari</taxon>
        <taxon>Parasitiformes</taxon>
        <taxon>Ixodida</taxon>
        <taxon>Ixodoidea</taxon>
        <taxon>Ixodidae</taxon>
        <taxon>Rhipicephalinae</taxon>
        <taxon>Rhipicephalus</taxon>
        <taxon>Rhipicephalus</taxon>
    </lineage>
</organism>
<name>A0A9D4YRZ7_RHISA</name>
<keyword evidence="1" id="KW-0812">Transmembrane</keyword>